<protein>
    <submittedName>
        <fullName evidence="1">Uncharacterized protein</fullName>
    </submittedName>
</protein>
<evidence type="ECO:0000313" key="1">
    <source>
        <dbReference type="EMBL" id="EPS34642.1"/>
    </source>
</evidence>
<dbReference type="Proteomes" id="UP000019376">
    <property type="component" value="Unassembled WGS sequence"/>
</dbReference>
<accession>S8BHI0</accession>
<organism evidence="1 2">
    <name type="scientific">Penicillium oxalicum (strain 114-2 / CGMCC 5302)</name>
    <name type="common">Penicillium decumbens</name>
    <dbReference type="NCBI Taxonomy" id="933388"/>
    <lineage>
        <taxon>Eukaryota</taxon>
        <taxon>Fungi</taxon>
        <taxon>Dikarya</taxon>
        <taxon>Ascomycota</taxon>
        <taxon>Pezizomycotina</taxon>
        <taxon>Eurotiomycetes</taxon>
        <taxon>Eurotiomycetidae</taxon>
        <taxon>Eurotiales</taxon>
        <taxon>Aspergillaceae</taxon>
        <taxon>Penicillium</taxon>
    </lineage>
</organism>
<reference evidence="1 2" key="1">
    <citation type="journal article" date="2013" name="PLoS ONE">
        <title>Genomic and secretomic analyses reveal unique features of the lignocellulolytic enzyme system of Penicillium decumbens.</title>
        <authorList>
            <person name="Liu G."/>
            <person name="Zhang L."/>
            <person name="Wei X."/>
            <person name="Zou G."/>
            <person name="Qin Y."/>
            <person name="Ma L."/>
            <person name="Li J."/>
            <person name="Zheng H."/>
            <person name="Wang S."/>
            <person name="Wang C."/>
            <person name="Xun L."/>
            <person name="Zhao G.-P."/>
            <person name="Zhou Z."/>
            <person name="Qu Y."/>
        </authorList>
    </citation>
    <scope>NUCLEOTIDE SEQUENCE [LARGE SCALE GENOMIC DNA]</scope>
    <source>
        <strain evidence="2">114-2 / CGMCC 5302</strain>
    </source>
</reference>
<dbReference type="OrthoDB" id="294702at2759"/>
<dbReference type="eggNOG" id="ENOG502T4VE">
    <property type="taxonomic scope" value="Eukaryota"/>
</dbReference>
<keyword evidence="2" id="KW-1185">Reference proteome</keyword>
<sequence length="137" mass="15066">MSKAEFYYDVKGEGEHILALPDTRQMAYAQNRPPDTRIVALFFTGAPSVGSAVQVPTPCQKLSVHWVAPTLPNTGGSSPGKKSNSYHAFQLSEGVNALLSLLYHTWDFDHLYMADICFGTVPAQLLYGASYEMFPYG</sequence>
<gene>
    <name evidence="1" type="ORF">PDE_09606</name>
</gene>
<dbReference type="AlphaFoldDB" id="S8BHI0"/>
<name>S8BHI0_PENO1</name>
<dbReference type="HOGENOM" id="CLU_1970634_0_0_1"/>
<dbReference type="EMBL" id="KB644415">
    <property type="protein sequence ID" value="EPS34642.1"/>
    <property type="molecule type" value="Genomic_DNA"/>
</dbReference>
<proteinExistence type="predicted"/>
<evidence type="ECO:0000313" key="2">
    <source>
        <dbReference type="Proteomes" id="UP000019376"/>
    </source>
</evidence>